<sequence length="180" mass="19861">MKLVFLHGSPAVGKLTVANALLRMVPGRLMDNHAAIDFARTIFEFGAPGFWELVHDVRSSALNAAAANGVPLLVMTFCYAEPDDRVQFANFEELVRRHGGELLPVFLHCSREEAMKRVGNPDRIARRKMASGEALTRYLDSYDFTAVPRPDCVRLDTELNSAEATAQNIVCHFGLTPAST</sequence>
<dbReference type="Gene3D" id="3.40.50.300">
    <property type="entry name" value="P-loop containing nucleotide triphosphate hydrolases"/>
    <property type="match status" value="1"/>
</dbReference>
<evidence type="ECO:0000313" key="1">
    <source>
        <dbReference type="EMBL" id="NOJ41923.1"/>
    </source>
</evidence>
<dbReference type="InterPro" id="IPR027417">
    <property type="entry name" value="P-loop_NTPase"/>
</dbReference>
<dbReference type="AlphaFoldDB" id="A0A7Y4LWY7"/>
<proteinExistence type="predicted"/>
<name>A0A7Y4LWY7_9BRAD</name>
<gene>
    <name evidence="1" type="ORF">HCN58_20425</name>
</gene>
<comment type="caution">
    <text evidence="1">The sequence shown here is derived from an EMBL/GenBank/DDBJ whole genome shotgun (WGS) entry which is preliminary data.</text>
</comment>
<organism evidence="1 2">
    <name type="scientific">Bradyrhizobium australiense</name>
    <dbReference type="NCBI Taxonomy" id="2721161"/>
    <lineage>
        <taxon>Bacteria</taxon>
        <taxon>Pseudomonadati</taxon>
        <taxon>Pseudomonadota</taxon>
        <taxon>Alphaproteobacteria</taxon>
        <taxon>Hyphomicrobiales</taxon>
        <taxon>Nitrobacteraceae</taxon>
        <taxon>Bradyrhizobium</taxon>
    </lineage>
</organism>
<protein>
    <recommendedName>
        <fullName evidence="3">Shikimate kinase</fullName>
    </recommendedName>
</protein>
<evidence type="ECO:0008006" key="3">
    <source>
        <dbReference type="Google" id="ProtNLM"/>
    </source>
</evidence>
<reference evidence="1 2" key="1">
    <citation type="submission" date="2020-03" db="EMBL/GenBank/DDBJ databases">
        <title>Bradyrhizobium diversity isolated from nodules of Indigofera sp.</title>
        <authorList>
            <person name="Klepa M."/>
            <person name="Helene L."/>
            <person name="Hungria M."/>
        </authorList>
    </citation>
    <scope>NUCLEOTIDE SEQUENCE [LARGE SCALE GENOMIC DNA]</scope>
    <source>
        <strain evidence="1 2">WSM 1791</strain>
    </source>
</reference>
<dbReference type="Proteomes" id="UP000544122">
    <property type="component" value="Unassembled WGS sequence"/>
</dbReference>
<dbReference type="EMBL" id="JAAVLX010000006">
    <property type="protein sequence ID" value="NOJ41923.1"/>
    <property type="molecule type" value="Genomic_DNA"/>
</dbReference>
<evidence type="ECO:0000313" key="2">
    <source>
        <dbReference type="Proteomes" id="UP000544122"/>
    </source>
</evidence>
<dbReference type="SUPFAM" id="SSF52540">
    <property type="entry name" value="P-loop containing nucleoside triphosphate hydrolases"/>
    <property type="match status" value="1"/>
</dbReference>
<keyword evidence="2" id="KW-1185">Reference proteome</keyword>
<dbReference type="RefSeq" id="WP_171581166.1">
    <property type="nucleotide sequence ID" value="NZ_JAAVLX010000006.1"/>
</dbReference>
<accession>A0A7Y4LWY7</accession>